<dbReference type="InterPro" id="IPR036709">
    <property type="entry name" value="Autotransporte_beta_dom_sf"/>
</dbReference>
<accession>A0A840ATN4</accession>
<dbReference type="RefSeq" id="WP_183400570.1">
    <property type="nucleotide sequence ID" value="NZ_JACIDS010000005.1"/>
</dbReference>
<organism evidence="3 4">
    <name type="scientific">Kaistia hirudinis</name>
    <dbReference type="NCBI Taxonomy" id="1293440"/>
    <lineage>
        <taxon>Bacteria</taxon>
        <taxon>Pseudomonadati</taxon>
        <taxon>Pseudomonadota</taxon>
        <taxon>Alphaproteobacteria</taxon>
        <taxon>Hyphomicrobiales</taxon>
        <taxon>Kaistiaceae</taxon>
        <taxon>Kaistia</taxon>
    </lineage>
</organism>
<reference evidence="3 4" key="1">
    <citation type="submission" date="2020-08" db="EMBL/GenBank/DDBJ databases">
        <title>Genomic Encyclopedia of Type Strains, Phase IV (KMG-IV): sequencing the most valuable type-strain genomes for metagenomic binning, comparative biology and taxonomic classification.</title>
        <authorList>
            <person name="Goeker M."/>
        </authorList>
    </citation>
    <scope>NUCLEOTIDE SEQUENCE [LARGE SCALE GENOMIC DNA]</scope>
    <source>
        <strain evidence="3 4">DSM 25966</strain>
    </source>
</reference>
<comment type="caution">
    <text evidence="3">The sequence shown here is derived from an EMBL/GenBank/DDBJ whole genome shotgun (WGS) entry which is preliminary data.</text>
</comment>
<keyword evidence="1" id="KW-0732">Signal</keyword>
<dbReference type="Pfam" id="PF03797">
    <property type="entry name" value="Autotransporter"/>
    <property type="match status" value="1"/>
</dbReference>
<evidence type="ECO:0000256" key="1">
    <source>
        <dbReference type="SAM" id="SignalP"/>
    </source>
</evidence>
<evidence type="ECO:0000313" key="3">
    <source>
        <dbReference type="EMBL" id="MBB3932914.1"/>
    </source>
</evidence>
<dbReference type="NCBIfam" id="TIGR01414">
    <property type="entry name" value="autotrans_barl"/>
    <property type="match status" value="1"/>
</dbReference>
<dbReference type="AlphaFoldDB" id="A0A840ATN4"/>
<dbReference type="InterPro" id="IPR005546">
    <property type="entry name" value="Autotransporte_beta"/>
</dbReference>
<dbReference type="SMART" id="SM00869">
    <property type="entry name" value="Autotransporter"/>
    <property type="match status" value="1"/>
</dbReference>
<evidence type="ECO:0000313" key="4">
    <source>
        <dbReference type="Proteomes" id="UP000553963"/>
    </source>
</evidence>
<dbReference type="PROSITE" id="PS51208">
    <property type="entry name" value="AUTOTRANSPORTER"/>
    <property type="match status" value="1"/>
</dbReference>
<evidence type="ECO:0000259" key="2">
    <source>
        <dbReference type="PROSITE" id="PS51208"/>
    </source>
</evidence>
<sequence length="1165" mass="116920">MHFVSAQARRRVLLAATAIVVSPAAFAVDITVPSGTTLTTQQTISGTNKLTVDAGGAITTSSSPSVVLSSANASLTVDNSGTISSTNGRAIRTSGSSGSFSLTLTNRSGALIEGTDDAIGINRALGGGTILLDNYGTIRSTTDGQALDFNPALGGTVTINNFGVIEANGTSDVVRPGGNATITNYGTIQSMNDGVWTGTEWDRGDGIDFQSAGAGTVYNYGTVEAAKHGITGDTGATAFEITNYADGLILGRNGSGINFDIPDGATPEQIAALSTAHVVNYGVIAGAALDTSDPVHANADGDGVDIDYLANIENHGAILGLGAVGDKDGNPDDPNISDAISIGGGSITNDGLIYSVQRGILVDDSEGGSAYGATSIVNSGVIFSGSGQAITLRGNFADTITNSGVIVGDIDMGAGDGDIDKGSGQDLLRNTGWIFGDVAGSSWLENYGAIDGNVAMEPSYSGYLMNDGDISGNVDLAKGGNLQNLGWIGGSVVSEGYGVQISNGGSIDGDVTLTGALWGHNVLMNFGSIGGNVSTGIGNDLFANFGPIGGHVDLGAGDDVASLTEGDGYSGSSFDGIDGGTGFDALDLWSTASGVSTLRGATNFETLGVRAGQWALGDDQSYSDGVTVYSGAALDVNTRLAAVTMVEGGATLSGGGSVSGLVTTSVGAVIVPGNGSSGALTVNGNAYLDGATMKVGMAANGASNQLAVAGTAAINGGTVVLDLAPGPYVVGTKATIVTAAGGVSGSGFAALDAPSFTFITPTLGMTANSVTISLDRNGVPFASFAQTANQRAVANGLDKAPAGSALYSQIVSSTTSAGLADAYDSLSGEVHADLAGTLLDQATQTELTLLQRLRQVGTPAKGAAAPSQKLGYGEENKPSTAAFDALQNSGPRYAGWAQGFGSWLNRDSDGNASATDSSVGGLMAGADLTNDNYTLGLAGGYSWGSTNTSKWSGSADIETALLALYGGVAFDATKLRGGASMAWSNIDTSRMAMVNGIVETPQASYNATTGNVFGEVAYDAALGGSVIEPYAGLGWVNVDSEDFAETNAPLTGLASSGVSYDTAYSTLGVRLSADFVAKGIKVTPRGMLGWRHAFSDVPPEAAMLFENTGTGFTVAGTPIAQDSLLVEAGADFALNQRFSLGFTYAGSFADNADSNAVKLTGLLNF</sequence>
<dbReference type="SUPFAM" id="SSF103515">
    <property type="entry name" value="Autotransporter"/>
    <property type="match status" value="1"/>
</dbReference>
<dbReference type="InterPro" id="IPR006315">
    <property type="entry name" value="OM_autotransptr_brl_dom"/>
</dbReference>
<dbReference type="Proteomes" id="UP000553963">
    <property type="component" value="Unassembled WGS sequence"/>
</dbReference>
<keyword evidence="4" id="KW-1185">Reference proteome</keyword>
<proteinExistence type="predicted"/>
<gene>
    <name evidence="3" type="ORF">GGR25_003978</name>
</gene>
<feature type="signal peptide" evidence="1">
    <location>
        <begin position="1"/>
        <end position="27"/>
    </location>
</feature>
<dbReference type="EMBL" id="JACIDS010000005">
    <property type="protein sequence ID" value="MBB3932914.1"/>
    <property type="molecule type" value="Genomic_DNA"/>
</dbReference>
<dbReference type="GO" id="GO:0019867">
    <property type="term" value="C:outer membrane"/>
    <property type="evidence" value="ECO:0007669"/>
    <property type="project" value="InterPro"/>
</dbReference>
<protein>
    <submittedName>
        <fullName evidence="3">Outer membrane autotransporter protein</fullName>
    </submittedName>
</protein>
<name>A0A840ATN4_9HYPH</name>
<feature type="chain" id="PRO_5032462008" evidence="1">
    <location>
        <begin position="28"/>
        <end position="1165"/>
    </location>
</feature>
<dbReference type="Gene3D" id="2.40.128.130">
    <property type="entry name" value="Autotransporter beta-domain"/>
    <property type="match status" value="1"/>
</dbReference>
<feature type="domain" description="Autotransporter" evidence="2">
    <location>
        <begin position="888"/>
        <end position="1165"/>
    </location>
</feature>